<reference evidence="2 3" key="1">
    <citation type="journal article" date="2019" name="Nat. Ecol. Evol.">
        <title>Megaphylogeny resolves global patterns of mushroom evolution.</title>
        <authorList>
            <person name="Varga T."/>
            <person name="Krizsan K."/>
            <person name="Foldi C."/>
            <person name="Dima B."/>
            <person name="Sanchez-Garcia M."/>
            <person name="Sanchez-Ramirez S."/>
            <person name="Szollosi G.J."/>
            <person name="Szarkandi J.G."/>
            <person name="Papp V."/>
            <person name="Albert L."/>
            <person name="Andreopoulos W."/>
            <person name="Angelini C."/>
            <person name="Antonin V."/>
            <person name="Barry K.W."/>
            <person name="Bougher N.L."/>
            <person name="Buchanan P."/>
            <person name="Buyck B."/>
            <person name="Bense V."/>
            <person name="Catcheside P."/>
            <person name="Chovatia M."/>
            <person name="Cooper J."/>
            <person name="Damon W."/>
            <person name="Desjardin D."/>
            <person name="Finy P."/>
            <person name="Geml J."/>
            <person name="Haridas S."/>
            <person name="Hughes K."/>
            <person name="Justo A."/>
            <person name="Karasinski D."/>
            <person name="Kautmanova I."/>
            <person name="Kiss B."/>
            <person name="Kocsube S."/>
            <person name="Kotiranta H."/>
            <person name="LaButti K.M."/>
            <person name="Lechner B.E."/>
            <person name="Liimatainen K."/>
            <person name="Lipzen A."/>
            <person name="Lukacs Z."/>
            <person name="Mihaltcheva S."/>
            <person name="Morgado L.N."/>
            <person name="Niskanen T."/>
            <person name="Noordeloos M.E."/>
            <person name="Ohm R.A."/>
            <person name="Ortiz-Santana B."/>
            <person name="Ovrebo C."/>
            <person name="Racz N."/>
            <person name="Riley R."/>
            <person name="Savchenko A."/>
            <person name="Shiryaev A."/>
            <person name="Soop K."/>
            <person name="Spirin V."/>
            <person name="Szebenyi C."/>
            <person name="Tomsovsky M."/>
            <person name="Tulloss R.E."/>
            <person name="Uehling J."/>
            <person name="Grigoriev I.V."/>
            <person name="Vagvolgyi C."/>
            <person name="Papp T."/>
            <person name="Martin F.M."/>
            <person name="Miettinen O."/>
            <person name="Hibbett D.S."/>
            <person name="Nagy L.G."/>
        </authorList>
    </citation>
    <scope>NUCLEOTIDE SEQUENCE [LARGE SCALE GENOMIC DNA]</scope>
    <source>
        <strain evidence="2 3">FP101781</strain>
    </source>
</reference>
<comment type="caution">
    <text evidence="2">The sequence shown here is derived from an EMBL/GenBank/DDBJ whole genome shotgun (WGS) entry which is preliminary data.</text>
</comment>
<feature type="domain" description="F-box" evidence="1">
    <location>
        <begin position="54"/>
        <end position="109"/>
    </location>
</feature>
<dbReference type="Proteomes" id="UP000298030">
    <property type="component" value="Unassembled WGS sequence"/>
</dbReference>
<evidence type="ECO:0000313" key="3">
    <source>
        <dbReference type="Proteomes" id="UP000298030"/>
    </source>
</evidence>
<proteinExistence type="predicted"/>
<dbReference type="EMBL" id="QPFP01000074">
    <property type="protein sequence ID" value="TEB23705.1"/>
    <property type="molecule type" value="Genomic_DNA"/>
</dbReference>
<dbReference type="Pfam" id="PF12937">
    <property type="entry name" value="F-box-like"/>
    <property type="match status" value="1"/>
</dbReference>
<sequence>MAARVSLSNATRTLVESAGVCETSVYHEKLAQRIAELREEIRILENCHNQVTPICCLPPEILSKIFLTLSAVTPRHHPRDSVSWFRVSHVCVHWRSVALSCSDLWANLRFVSPAFTELMLDRAREALLSVVFLPQNEPGTVSTT</sequence>
<evidence type="ECO:0000259" key="1">
    <source>
        <dbReference type="Pfam" id="PF12937"/>
    </source>
</evidence>
<organism evidence="2 3">
    <name type="scientific">Coprinellus micaceus</name>
    <name type="common">Glistening ink-cap mushroom</name>
    <name type="synonym">Coprinus micaceus</name>
    <dbReference type="NCBI Taxonomy" id="71717"/>
    <lineage>
        <taxon>Eukaryota</taxon>
        <taxon>Fungi</taxon>
        <taxon>Dikarya</taxon>
        <taxon>Basidiomycota</taxon>
        <taxon>Agaricomycotina</taxon>
        <taxon>Agaricomycetes</taxon>
        <taxon>Agaricomycetidae</taxon>
        <taxon>Agaricales</taxon>
        <taxon>Agaricineae</taxon>
        <taxon>Psathyrellaceae</taxon>
        <taxon>Coprinellus</taxon>
    </lineage>
</organism>
<keyword evidence="3" id="KW-1185">Reference proteome</keyword>
<dbReference type="InterPro" id="IPR036047">
    <property type="entry name" value="F-box-like_dom_sf"/>
</dbReference>
<evidence type="ECO:0000313" key="2">
    <source>
        <dbReference type="EMBL" id="TEB23705.1"/>
    </source>
</evidence>
<dbReference type="SUPFAM" id="SSF81383">
    <property type="entry name" value="F-box domain"/>
    <property type="match status" value="1"/>
</dbReference>
<accession>A0A4Y7SPC6</accession>
<dbReference type="STRING" id="71717.A0A4Y7SPC6"/>
<name>A0A4Y7SPC6_COPMI</name>
<protein>
    <recommendedName>
        <fullName evidence="1">F-box domain-containing protein</fullName>
    </recommendedName>
</protein>
<gene>
    <name evidence="2" type="ORF">FA13DRAFT_1399874</name>
</gene>
<dbReference type="AlphaFoldDB" id="A0A4Y7SPC6"/>
<dbReference type="OrthoDB" id="3156934at2759"/>
<dbReference type="InterPro" id="IPR001810">
    <property type="entry name" value="F-box_dom"/>
</dbReference>
<dbReference type="Gene3D" id="1.20.1280.50">
    <property type="match status" value="1"/>
</dbReference>